<keyword evidence="2" id="KW-1185">Reference proteome</keyword>
<sequence length="69" mass="7854">MRRDDEDDAPLNLRSERATNAFSDFCFAWLDAGRQITFGSARVMLRTADDLTAANCSAPRSRTSRSRRR</sequence>
<evidence type="ECO:0000313" key="2">
    <source>
        <dbReference type="Proteomes" id="UP000245890"/>
    </source>
</evidence>
<gene>
    <name evidence="1" type="ORF">DD559_02775</name>
</gene>
<comment type="caution">
    <text evidence="1">The sequence shown here is derived from an EMBL/GenBank/DDBJ whole genome shotgun (WGS) entry which is preliminary data.</text>
</comment>
<name>A0A2U0SAL2_9SPHN</name>
<evidence type="ECO:0000313" key="1">
    <source>
        <dbReference type="EMBL" id="PVX28396.1"/>
    </source>
</evidence>
<dbReference type="EMBL" id="QENQ01000001">
    <property type="protein sequence ID" value="PVX28396.1"/>
    <property type="molecule type" value="Genomic_DNA"/>
</dbReference>
<dbReference type="Proteomes" id="UP000245890">
    <property type="component" value="Unassembled WGS sequence"/>
</dbReference>
<reference evidence="1 2" key="1">
    <citation type="submission" date="2018-05" db="EMBL/GenBank/DDBJ databases">
        <title>Description of Sphingomonas pokkalii sp nov, isolated from the rhizosphere of saline tolerant pokkali rice and its draft genome analysis.</title>
        <authorList>
            <person name="Menon R."/>
            <person name="Kumari S."/>
            <person name="Rameshkumar N."/>
        </authorList>
    </citation>
    <scope>NUCLEOTIDE SEQUENCE [LARGE SCALE GENOMIC DNA]</scope>
    <source>
        <strain evidence="1 2">L3B27</strain>
    </source>
</reference>
<accession>A0A2U0SAL2</accession>
<dbReference type="AlphaFoldDB" id="A0A2U0SAL2"/>
<proteinExistence type="predicted"/>
<organism evidence="1 2">
    <name type="scientific">Sphingomonas pokkalii</name>
    <dbReference type="NCBI Taxonomy" id="2175090"/>
    <lineage>
        <taxon>Bacteria</taxon>
        <taxon>Pseudomonadati</taxon>
        <taxon>Pseudomonadota</taxon>
        <taxon>Alphaproteobacteria</taxon>
        <taxon>Sphingomonadales</taxon>
        <taxon>Sphingomonadaceae</taxon>
        <taxon>Sphingomonas</taxon>
    </lineage>
</organism>
<protein>
    <submittedName>
        <fullName evidence="1">Uncharacterized protein</fullName>
    </submittedName>
</protein>